<evidence type="ECO:0000259" key="1">
    <source>
        <dbReference type="Pfam" id="PF00149"/>
    </source>
</evidence>
<comment type="caution">
    <text evidence="2">The sequence shown here is derived from an EMBL/GenBank/DDBJ whole genome shotgun (WGS) entry which is preliminary data.</text>
</comment>
<dbReference type="InterPro" id="IPR004843">
    <property type="entry name" value="Calcineurin-like_PHP"/>
</dbReference>
<dbReference type="RefSeq" id="XP_026608249.1">
    <property type="nucleotide sequence ID" value="XM_026742404.1"/>
</dbReference>
<dbReference type="Gene3D" id="3.60.21.10">
    <property type="match status" value="1"/>
</dbReference>
<name>A0A3D8T3D5_9EURO</name>
<dbReference type="InterPro" id="IPR029052">
    <property type="entry name" value="Metallo-depent_PP-like"/>
</dbReference>
<dbReference type="EMBL" id="PVWQ01000001">
    <property type="protein sequence ID" value="RDW93066.1"/>
    <property type="molecule type" value="Genomic_DNA"/>
</dbReference>
<proteinExistence type="predicted"/>
<dbReference type="SUPFAM" id="SSF56300">
    <property type="entry name" value="Metallo-dependent phosphatases"/>
    <property type="match status" value="1"/>
</dbReference>
<dbReference type="GO" id="GO:0016787">
    <property type="term" value="F:hydrolase activity"/>
    <property type="evidence" value="ECO:0007669"/>
    <property type="project" value="InterPro"/>
</dbReference>
<evidence type="ECO:0000313" key="2">
    <source>
        <dbReference type="EMBL" id="RDW93066.1"/>
    </source>
</evidence>
<dbReference type="Pfam" id="PF00149">
    <property type="entry name" value="Metallophos"/>
    <property type="match status" value="1"/>
</dbReference>
<organism evidence="2 3">
    <name type="scientific">Aspergillus mulundensis</name>
    <dbReference type="NCBI Taxonomy" id="1810919"/>
    <lineage>
        <taxon>Eukaryota</taxon>
        <taxon>Fungi</taxon>
        <taxon>Dikarya</taxon>
        <taxon>Ascomycota</taxon>
        <taxon>Pezizomycotina</taxon>
        <taxon>Eurotiomycetes</taxon>
        <taxon>Eurotiomycetidae</taxon>
        <taxon>Eurotiales</taxon>
        <taxon>Aspergillaceae</taxon>
        <taxon>Aspergillus</taxon>
        <taxon>Aspergillus subgen. Nidulantes</taxon>
    </lineage>
</organism>
<dbReference type="PANTHER" id="PTHR12905:SF0">
    <property type="entry name" value="CALCINEURIN-LIKE PHOSPHOESTERASE DOMAIN-CONTAINING PROTEIN"/>
    <property type="match status" value="1"/>
</dbReference>
<dbReference type="Proteomes" id="UP000256690">
    <property type="component" value="Unassembled WGS sequence"/>
</dbReference>
<reference evidence="2 3" key="1">
    <citation type="journal article" date="2018" name="IMA Fungus">
        <title>IMA Genome-F 9: Draft genome sequence of Annulohypoxylon stygium, Aspergillus mulundensis, Berkeleyomyces basicola (syn. Thielaviopsis basicola), Ceratocystis smalleyi, two Cercospora beticola strains, Coleophoma cylindrospora, Fusarium fracticaudum, Phialophora cf. hyalina, and Morchella septimelata.</title>
        <authorList>
            <person name="Wingfield B.D."/>
            <person name="Bills G.F."/>
            <person name="Dong Y."/>
            <person name="Huang W."/>
            <person name="Nel W.J."/>
            <person name="Swalarsk-Parry B.S."/>
            <person name="Vaghefi N."/>
            <person name="Wilken P.M."/>
            <person name="An Z."/>
            <person name="de Beer Z.W."/>
            <person name="De Vos L."/>
            <person name="Chen L."/>
            <person name="Duong T.A."/>
            <person name="Gao Y."/>
            <person name="Hammerbacher A."/>
            <person name="Kikkert J.R."/>
            <person name="Li Y."/>
            <person name="Li H."/>
            <person name="Li K."/>
            <person name="Li Q."/>
            <person name="Liu X."/>
            <person name="Ma X."/>
            <person name="Naidoo K."/>
            <person name="Pethybridge S.J."/>
            <person name="Sun J."/>
            <person name="Steenkamp E.T."/>
            <person name="van der Nest M.A."/>
            <person name="van Wyk S."/>
            <person name="Wingfield M.J."/>
            <person name="Xiong C."/>
            <person name="Yue Q."/>
            <person name="Zhang X."/>
        </authorList>
    </citation>
    <scope>NUCLEOTIDE SEQUENCE [LARGE SCALE GENOMIC DNA]</scope>
    <source>
        <strain evidence="2 3">DSM 5745</strain>
    </source>
</reference>
<dbReference type="InterPro" id="IPR051693">
    <property type="entry name" value="UPF0046_metallophosphoest"/>
</dbReference>
<dbReference type="OrthoDB" id="630188at2759"/>
<sequence>MFPQSNLLISLSHLSFIDLPPPINHLSIDPLPSDIKTRFLIISDTHGHELPTGYSQHEADVAIHCGDLTDGAKLDEFKTAITLLHSIKAPLKLVIASNHDFTMDIPVFRGKVAEIRPPVERELIKKEYGDYGEVREVLFQQAGSSEIIFLDEGSHTFTLPNGALLKVYASPYTPSLGNWAFGNWGFQYPPETGHTFDIANDVDIVITHGPPRGIMDTTCTGVRAGCPSLFEAVARARPRMHCFGHVHQGWGAKLVAWRPKISERPSNLTNIDNGRSKIIRNLSQVNLGMSVLETSHCTQDEYPLKNKSHTLFVNAAIEGNHSHPIWLVDLELPPAV</sequence>
<gene>
    <name evidence="2" type="ORF">DSM5745_00388</name>
</gene>
<dbReference type="AlphaFoldDB" id="A0A3D8T3D5"/>
<accession>A0A3D8T3D5</accession>
<dbReference type="GeneID" id="38110758"/>
<protein>
    <recommendedName>
        <fullName evidence="1">Calcineurin-like phosphoesterase domain-containing protein</fullName>
    </recommendedName>
</protein>
<dbReference type="CDD" id="cd07379">
    <property type="entry name" value="MPP_239FB"/>
    <property type="match status" value="1"/>
</dbReference>
<evidence type="ECO:0000313" key="3">
    <source>
        <dbReference type="Proteomes" id="UP000256690"/>
    </source>
</evidence>
<feature type="domain" description="Calcineurin-like phosphoesterase" evidence="1">
    <location>
        <begin position="38"/>
        <end position="248"/>
    </location>
</feature>
<dbReference type="PANTHER" id="PTHR12905">
    <property type="entry name" value="METALLOPHOSPHOESTERASE"/>
    <property type="match status" value="1"/>
</dbReference>
<keyword evidence="3" id="KW-1185">Reference proteome</keyword>